<sequence>MGNLNPKRGATLELDMAKTYDRVEWIFLQRILLRLGFAPSWVALIMSCVTSVSYRIQINGGLTAGFQPQCDLRQGDPLSPFLFVICAQGASGQKVNYARSSIYFGMLLVIGRNRSTAFGFLHDKLSSIVREWIKHTLSYGGRAVYLKSVGKAIPTYDMGCFLLSENIIHDFTSIL</sequence>
<dbReference type="Proteomes" id="UP000436088">
    <property type="component" value="Unassembled WGS sequence"/>
</dbReference>
<dbReference type="Pfam" id="PF00078">
    <property type="entry name" value="RVT_1"/>
    <property type="match status" value="1"/>
</dbReference>
<name>A0A6A2ZNU7_HIBSY</name>
<reference evidence="2" key="1">
    <citation type="submission" date="2019-09" db="EMBL/GenBank/DDBJ databases">
        <title>Draft genome information of white flower Hibiscus syriacus.</title>
        <authorList>
            <person name="Kim Y.-M."/>
        </authorList>
    </citation>
    <scope>NUCLEOTIDE SEQUENCE [LARGE SCALE GENOMIC DNA]</scope>
    <source>
        <strain evidence="2">YM2019G1</strain>
    </source>
</reference>
<protein>
    <recommendedName>
        <fullName evidence="1">Reverse transcriptase domain-containing protein</fullName>
    </recommendedName>
</protein>
<accession>A0A6A2ZNU7</accession>
<dbReference type="AlphaFoldDB" id="A0A6A2ZNU7"/>
<evidence type="ECO:0000313" key="3">
    <source>
        <dbReference type="Proteomes" id="UP000436088"/>
    </source>
</evidence>
<organism evidence="2 3">
    <name type="scientific">Hibiscus syriacus</name>
    <name type="common">Rose of Sharon</name>
    <dbReference type="NCBI Taxonomy" id="106335"/>
    <lineage>
        <taxon>Eukaryota</taxon>
        <taxon>Viridiplantae</taxon>
        <taxon>Streptophyta</taxon>
        <taxon>Embryophyta</taxon>
        <taxon>Tracheophyta</taxon>
        <taxon>Spermatophyta</taxon>
        <taxon>Magnoliopsida</taxon>
        <taxon>eudicotyledons</taxon>
        <taxon>Gunneridae</taxon>
        <taxon>Pentapetalae</taxon>
        <taxon>rosids</taxon>
        <taxon>malvids</taxon>
        <taxon>Malvales</taxon>
        <taxon>Malvaceae</taxon>
        <taxon>Malvoideae</taxon>
        <taxon>Hibiscus</taxon>
    </lineage>
</organism>
<evidence type="ECO:0000313" key="2">
    <source>
        <dbReference type="EMBL" id="KAE8693548.1"/>
    </source>
</evidence>
<dbReference type="PANTHER" id="PTHR33116:SF86">
    <property type="entry name" value="REVERSE TRANSCRIPTASE DOMAIN-CONTAINING PROTEIN"/>
    <property type="match status" value="1"/>
</dbReference>
<feature type="domain" description="Reverse transcriptase" evidence="1">
    <location>
        <begin position="10"/>
        <end position="133"/>
    </location>
</feature>
<evidence type="ECO:0000259" key="1">
    <source>
        <dbReference type="Pfam" id="PF00078"/>
    </source>
</evidence>
<dbReference type="InterPro" id="IPR000477">
    <property type="entry name" value="RT_dom"/>
</dbReference>
<comment type="caution">
    <text evidence="2">The sequence shown here is derived from an EMBL/GenBank/DDBJ whole genome shotgun (WGS) entry which is preliminary data.</text>
</comment>
<keyword evidence="3" id="KW-1185">Reference proteome</keyword>
<gene>
    <name evidence="2" type="ORF">F3Y22_tig00110809pilonHSYRG00172</name>
</gene>
<dbReference type="PANTHER" id="PTHR33116">
    <property type="entry name" value="REVERSE TRANSCRIPTASE ZINC-BINDING DOMAIN-CONTAINING PROTEIN-RELATED-RELATED"/>
    <property type="match status" value="1"/>
</dbReference>
<dbReference type="EMBL" id="VEPZ02001118">
    <property type="protein sequence ID" value="KAE8693548.1"/>
    <property type="molecule type" value="Genomic_DNA"/>
</dbReference>
<proteinExistence type="predicted"/>